<dbReference type="AlphaFoldDB" id="A0A8K0UJ38"/>
<evidence type="ECO:0000259" key="5">
    <source>
        <dbReference type="PROSITE" id="PS50865"/>
    </source>
</evidence>
<evidence type="ECO:0000313" key="7">
    <source>
        <dbReference type="Proteomes" id="UP000813824"/>
    </source>
</evidence>
<dbReference type="EMBL" id="JAEVFJ010000031">
    <property type="protein sequence ID" value="KAH8092663.1"/>
    <property type="molecule type" value="Genomic_DNA"/>
</dbReference>
<reference evidence="6" key="1">
    <citation type="journal article" date="2021" name="New Phytol.">
        <title>Evolutionary innovations through gain and loss of genes in the ectomycorrhizal Boletales.</title>
        <authorList>
            <person name="Wu G."/>
            <person name="Miyauchi S."/>
            <person name="Morin E."/>
            <person name="Kuo A."/>
            <person name="Drula E."/>
            <person name="Varga T."/>
            <person name="Kohler A."/>
            <person name="Feng B."/>
            <person name="Cao Y."/>
            <person name="Lipzen A."/>
            <person name="Daum C."/>
            <person name="Hundley H."/>
            <person name="Pangilinan J."/>
            <person name="Johnson J."/>
            <person name="Barry K."/>
            <person name="LaButti K."/>
            <person name="Ng V."/>
            <person name="Ahrendt S."/>
            <person name="Min B."/>
            <person name="Choi I.G."/>
            <person name="Park H."/>
            <person name="Plett J.M."/>
            <person name="Magnuson J."/>
            <person name="Spatafora J.W."/>
            <person name="Nagy L.G."/>
            <person name="Henrissat B."/>
            <person name="Grigoriev I.V."/>
            <person name="Yang Z.L."/>
            <person name="Xu J."/>
            <person name="Martin F.M."/>
        </authorList>
    </citation>
    <scope>NUCLEOTIDE SEQUENCE</scope>
    <source>
        <strain evidence="6">KKN 215</strain>
    </source>
</reference>
<proteinExistence type="predicted"/>
<dbReference type="GO" id="GO:0008270">
    <property type="term" value="F:zinc ion binding"/>
    <property type="evidence" value="ECO:0007669"/>
    <property type="project" value="UniProtKB-KW"/>
</dbReference>
<name>A0A8K0UJ38_9AGAR</name>
<dbReference type="InterPro" id="IPR002893">
    <property type="entry name" value="Znf_MYND"/>
</dbReference>
<comment type="caution">
    <text evidence="6">The sequence shown here is derived from an EMBL/GenBank/DDBJ whole genome shotgun (WGS) entry which is preliminary data.</text>
</comment>
<keyword evidence="7" id="KW-1185">Reference proteome</keyword>
<evidence type="ECO:0000256" key="4">
    <source>
        <dbReference type="PROSITE-ProRule" id="PRU00134"/>
    </source>
</evidence>
<protein>
    <recommendedName>
        <fullName evidence="5">MYND-type domain-containing protein</fullName>
    </recommendedName>
</protein>
<dbReference type="Gene3D" id="6.10.140.2220">
    <property type="match status" value="1"/>
</dbReference>
<dbReference type="SUPFAM" id="SSF144232">
    <property type="entry name" value="HIT/MYND zinc finger-like"/>
    <property type="match status" value="1"/>
</dbReference>
<keyword evidence="3" id="KW-0862">Zinc</keyword>
<dbReference type="PROSITE" id="PS01360">
    <property type="entry name" value="ZF_MYND_1"/>
    <property type="match status" value="1"/>
</dbReference>
<keyword evidence="2 4" id="KW-0863">Zinc-finger</keyword>
<evidence type="ECO:0000256" key="2">
    <source>
        <dbReference type="ARBA" id="ARBA00022771"/>
    </source>
</evidence>
<organism evidence="6 7">
    <name type="scientific">Cristinia sonorae</name>
    <dbReference type="NCBI Taxonomy" id="1940300"/>
    <lineage>
        <taxon>Eukaryota</taxon>
        <taxon>Fungi</taxon>
        <taxon>Dikarya</taxon>
        <taxon>Basidiomycota</taxon>
        <taxon>Agaricomycotina</taxon>
        <taxon>Agaricomycetes</taxon>
        <taxon>Agaricomycetidae</taxon>
        <taxon>Agaricales</taxon>
        <taxon>Pleurotineae</taxon>
        <taxon>Stephanosporaceae</taxon>
        <taxon>Cristinia</taxon>
    </lineage>
</organism>
<gene>
    <name evidence="6" type="ORF">BXZ70DRAFT_1066970</name>
</gene>
<evidence type="ECO:0000256" key="3">
    <source>
        <dbReference type="ARBA" id="ARBA00022833"/>
    </source>
</evidence>
<dbReference type="PROSITE" id="PS50865">
    <property type="entry name" value="ZF_MYND_2"/>
    <property type="match status" value="1"/>
</dbReference>
<feature type="domain" description="MYND-type" evidence="5">
    <location>
        <begin position="23"/>
        <end position="59"/>
    </location>
</feature>
<keyword evidence="1" id="KW-0479">Metal-binding</keyword>
<evidence type="ECO:0000256" key="1">
    <source>
        <dbReference type="ARBA" id="ARBA00022723"/>
    </source>
</evidence>
<evidence type="ECO:0000313" key="6">
    <source>
        <dbReference type="EMBL" id="KAH8092663.1"/>
    </source>
</evidence>
<dbReference type="OrthoDB" id="432970at2759"/>
<dbReference type="Proteomes" id="UP000813824">
    <property type="component" value="Unassembled WGS sequence"/>
</dbReference>
<sequence>MEPLDWNKHYDLANLPKFDMTLCWNCKAPATKVCSGCKETRYCTSECQKAHWKKHKAHCKMFGQMHMMGELPKIMKKNEPKYKGPSMGRCSGCNVRFTPNYPPNDKCPECGYTACESCVVHEVRGTCHCTNHNFGRTYCIMEPRWYHKNGKTGEPYIGDRHPEDPLHEYTPDMYEPVERQCNNCKKITKVFKKEYWNPQRFNTSWF</sequence>
<accession>A0A8K0UJ38</accession>
<dbReference type="Pfam" id="PF01753">
    <property type="entry name" value="zf-MYND"/>
    <property type="match status" value="1"/>
</dbReference>